<keyword evidence="10" id="KW-0997">Cell inner membrane</keyword>
<dbReference type="InterPro" id="IPR003445">
    <property type="entry name" value="Cat_transpt"/>
</dbReference>
<evidence type="ECO:0000256" key="11">
    <source>
        <dbReference type="PIRSR" id="PIRSR006247-1"/>
    </source>
</evidence>
<keyword evidence="8 10" id="KW-0406">Ion transport</keyword>
<feature type="transmembrane region" description="Helical" evidence="13">
    <location>
        <begin position="416"/>
        <end position="437"/>
    </location>
</feature>
<keyword evidence="3 10" id="KW-1003">Cell membrane</keyword>
<evidence type="ECO:0000256" key="7">
    <source>
        <dbReference type="ARBA" id="ARBA00022989"/>
    </source>
</evidence>
<feature type="binding site" evidence="11">
    <location>
        <position position="341"/>
    </location>
    <ligand>
        <name>K(+)</name>
        <dbReference type="ChEBI" id="CHEBI:29103"/>
    </ligand>
</feature>
<feature type="transmembrane region" description="Helical" evidence="13">
    <location>
        <begin position="262"/>
        <end position="285"/>
    </location>
</feature>
<dbReference type="PANTHER" id="PTHR32024">
    <property type="entry name" value="TRK SYSTEM POTASSIUM UPTAKE PROTEIN TRKG-RELATED"/>
    <property type="match status" value="1"/>
</dbReference>
<evidence type="ECO:0000256" key="4">
    <source>
        <dbReference type="ARBA" id="ARBA00022538"/>
    </source>
</evidence>
<dbReference type="EMBL" id="AAPJ01000001">
    <property type="protein sequence ID" value="EAS51361.1"/>
    <property type="molecule type" value="Genomic_DNA"/>
</dbReference>
<feature type="binding site" evidence="11">
    <location>
        <position position="457"/>
    </location>
    <ligand>
        <name>K(+)</name>
        <dbReference type="ChEBI" id="CHEBI:29103"/>
    </ligand>
</feature>
<evidence type="ECO:0000256" key="12">
    <source>
        <dbReference type="SAM" id="MobiDB-lite"/>
    </source>
</evidence>
<dbReference type="GO" id="GO:0005886">
    <property type="term" value="C:plasma membrane"/>
    <property type="evidence" value="ECO:0007669"/>
    <property type="project" value="UniProtKB-SubCell"/>
</dbReference>
<keyword evidence="5 13" id="KW-0812">Transmembrane</keyword>
<evidence type="ECO:0000256" key="3">
    <source>
        <dbReference type="ARBA" id="ARBA00022475"/>
    </source>
</evidence>
<dbReference type="AlphaFoldDB" id="Q1YMM0"/>
<dbReference type="Pfam" id="PF02386">
    <property type="entry name" value="TrkH"/>
    <property type="match status" value="1"/>
</dbReference>
<feature type="transmembrane region" description="Helical" evidence="13">
    <location>
        <begin position="479"/>
        <end position="502"/>
    </location>
</feature>
<feature type="transmembrane region" description="Helical" evidence="13">
    <location>
        <begin position="33"/>
        <end position="53"/>
    </location>
</feature>
<comment type="caution">
    <text evidence="14">The sequence shown here is derived from an EMBL/GenBank/DDBJ whole genome shotgun (WGS) entry which is preliminary data.</text>
</comment>
<dbReference type="GO" id="GO:0015379">
    <property type="term" value="F:potassium:chloride symporter activity"/>
    <property type="evidence" value="ECO:0007669"/>
    <property type="project" value="InterPro"/>
</dbReference>
<feature type="binding site" evidence="11">
    <location>
        <position position="245"/>
    </location>
    <ligand>
        <name>K(+)</name>
        <dbReference type="ChEBI" id="CHEBI:29103"/>
    </ligand>
</feature>
<feature type="binding site" evidence="11">
    <location>
        <position position="458"/>
    </location>
    <ligand>
        <name>K(+)</name>
        <dbReference type="ChEBI" id="CHEBI:29103"/>
    </ligand>
</feature>
<evidence type="ECO:0000256" key="1">
    <source>
        <dbReference type="ARBA" id="ARBA00004651"/>
    </source>
</evidence>
<evidence type="ECO:0000256" key="6">
    <source>
        <dbReference type="ARBA" id="ARBA00022958"/>
    </source>
</evidence>
<protein>
    <recommendedName>
        <fullName evidence="10">Trk system potassium uptake protein</fullName>
    </recommendedName>
</protein>
<feature type="transmembrane region" description="Helical" evidence="13">
    <location>
        <begin position="159"/>
        <end position="187"/>
    </location>
</feature>
<name>Q1YMM0_AURMS</name>
<evidence type="ECO:0000256" key="10">
    <source>
        <dbReference type="PIRNR" id="PIRNR006247"/>
    </source>
</evidence>
<feature type="binding site" evidence="11">
    <location>
        <position position="340"/>
    </location>
    <ligand>
        <name>K(+)</name>
        <dbReference type="ChEBI" id="CHEBI:29103"/>
    </ligand>
</feature>
<proteinExistence type="inferred from homology"/>
<gene>
    <name evidence="14" type="ORF">SI859A1_02177</name>
</gene>
<sequence>MPSARQGGKRPLHARPSPPEAATSRSHSIFRTIAYVTSNFGLGLAAAMLIPALVDVADQNEDWRVFVGCSLLVGMVCILLATATRGERPKFTQRLGFQLVTSVWLFATLIGALPIYIASVNVTFAGAIFESMSGLTTTGSTVISGLDALPRGLLLWRSLLQWLGGIGIIGMVLLVLPSLRAGGLALFHMESSDKSDKVLPRVNQLTGGLIAAYTVLTILCTAAYTSLGMSFFDAVNHAMTTMATGGYSTHDASMGYFESNGILVAATLFMILAALPFVIYIRAFLPRRFQLWRDPQIAVFLMTCLVLSFAIAVTRRVVNDTPFGEALISSAFNLVSVITTTGFASEDYTLWSNAAIGLFFLATFLGGCAGSTSGGIKANRLVILYRLVRSSFRRLVRPHAIIRLKYGNDDISSETIQTVTIFFFLFFGTLLLGTVLLTMFGLDLITAFSGTLTAIANVGPGFGQIIGPAGNFASLPDPALWTLSVVMLLGRLELVTVLILLFPSVWTD</sequence>
<reference evidence="14 15" key="1">
    <citation type="journal article" date="2008" name="Appl. Environ. Microbiol.">
        <title>Genomic insights into Mn(II) oxidation by the marine alphaproteobacterium Aurantimonas sp. strain SI85-9A1.</title>
        <authorList>
            <person name="Dick G.J."/>
            <person name="Podell S."/>
            <person name="Johnson H.A."/>
            <person name="Rivera-Espinoza Y."/>
            <person name="Bernier-Latmani R."/>
            <person name="McCarthy J.K."/>
            <person name="Torpey J.W."/>
            <person name="Clement B.G."/>
            <person name="Gaasterland T."/>
            <person name="Tebo B.M."/>
        </authorList>
    </citation>
    <scope>NUCLEOTIDE SEQUENCE [LARGE SCALE GENOMIC DNA]</scope>
    <source>
        <strain evidence="14 15">SI85-9A1</strain>
    </source>
</reference>
<keyword evidence="2 10" id="KW-0813">Transport</keyword>
<feature type="transmembrane region" description="Helical" evidence="13">
    <location>
        <begin position="65"/>
        <end position="83"/>
    </location>
</feature>
<feature type="transmembrane region" description="Helical" evidence="13">
    <location>
        <begin position="356"/>
        <end position="376"/>
    </location>
</feature>
<feature type="binding site" evidence="11">
    <location>
        <position position="137"/>
    </location>
    <ligand>
        <name>K(+)</name>
        <dbReference type="ChEBI" id="CHEBI:29103"/>
    </ligand>
</feature>
<dbReference type="BioCyc" id="AURANTIMONAS:SI859A1_02177-MONOMER"/>
<feature type="transmembrane region" description="Helical" evidence="13">
    <location>
        <begin position="95"/>
        <end position="117"/>
    </location>
</feature>
<keyword evidence="4 10" id="KW-0633">Potassium transport</keyword>
<dbReference type="GO" id="GO:0046872">
    <property type="term" value="F:metal ion binding"/>
    <property type="evidence" value="ECO:0007669"/>
    <property type="project" value="UniProtKB-KW"/>
</dbReference>
<evidence type="ECO:0000313" key="15">
    <source>
        <dbReference type="Proteomes" id="UP000000321"/>
    </source>
</evidence>
<evidence type="ECO:0000256" key="5">
    <source>
        <dbReference type="ARBA" id="ARBA00022692"/>
    </source>
</evidence>
<feature type="transmembrane region" description="Helical" evidence="13">
    <location>
        <begin position="208"/>
        <end position="232"/>
    </location>
</feature>
<comment type="function">
    <text evidence="10">Low-affinity potassium transport system. Interacts with Trk system potassium uptake protein TrkA.</text>
</comment>
<dbReference type="PIRSF" id="PIRSF006247">
    <property type="entry name" value="TrkH"/>
    <property type="match status" value="1"/>
</dbReference>
<organism evidence="14 15">
    <name type="scientific">Aurantimonas manganoxydans (strain ATCC BAA-1229 / DSM 21871 / SI85-9A1)</name>
    <dbReference type="NCBI Taxonomy" id="287752"/>
    <lineage>
        <taxon>Bacteria</taxon>
        <taxon>Pseudomonadati</taxon>
        <taxon>Pseudomonadota</taxon>
        <taxon>Alphaproteobacteria</taxon>
        <taxon>Hyphomicrobiales</taxon>
        <taxon>Aurantimonadaceae</taxon>
        <taxon>Aurantimonas</taxon>
    </lineage>
</organism>
<evidence type="ECO:0000256" key="2">
    <source>
        <dbReference type="ARBA" id="ARBA00022448"/>
    </source>
</evidence>
<keyword evidence="9 10" id="KW-0472">Membrane</keyword>
<comment type="subcellular location">
    <subcellularLocation>
        <location evidence="10">Cell inner membrane</location>
        <topology evidence="10">Multi-pass membrane protein</topology>
    </subcellularLocation>
    <subcellularLocation>
        <location evidence="1">Cell membrane</location>
        <topology evidence="1">Multi-pass membrane protein</topology>
    </subcellularLocation>
</comment>
<feature type="transmembrane region" description="Helical" evidence="13">
    <location>
        <begin position="297"/>
        <end position="314"/>
    </location>
</feature>
<evidence type="ECO:0000313" key="14">
    <source>
        <dbReference type="EMBL" id="EAS51361.1"/>
    </source>
</evidence>
<feature type="binding site" evidence="11">
    <location>
        <position position="138"/>
    </location>
    <ligand>
        <name>K(+)</name>
        <dbReference type="ChEBI" id="CHEBI:29103"/>
    </ligand>
</feature>
<dbReference type="Proteomes" id="UP000000321">
    <property type="component" value="Unassembled WGS sequence"/>
</dbReference>
<keyword evidence="6 10" id="KW-0630">Potassium</keyword>
<dbReference type="HOGENOM" id="CLU_030708_0_1_5"/>
<keyword evidence="15" id="KW-1185">Reference proteome</keyword>
<dbReference type="InterPro" id="IPR004772">
    <property type="entry name" value="TrkH"/>
</dbReference>
<evidence type="ECO:0000256" key="13">
    <source>
        <dbReference type="SAM" id="Phobius"/>
    </source>
</evidence>
<accession>Q1YMM0</accession>
<keyword evidence="11" id="KW-0479">Metal-binding</keyword>
<feature type="region of interest" description="Disordered" evidence="12">
    <location>
        <begin position="1"/>
        <end position="25"/>
    </location>
</feature>
<dbReference type="PANTHER" id="PTHR32024:SF3">
    <property type="entry name" value="TRK SYSTEM POTASSIUM UPTAKE PROTEIN"/>
    <property type="match status" value="1"/>
</dbReference>
<evidence type="ECO:0000256" key="9">
    <source>
        <dbReference type="ARBA" id="ARBA00023136"/>
    </source>
</evidence>
<comment type="similarity">
    <text evidence="10">Belongs to the TrkH potassium transport family.</text>
</comment>
<evidence type="ECO:0000256" key="8">
    <source>
        <dbReference type="ARBA" id="ARBA00023065"/>
    </source>
</evidence>
<keyword evidence="7 13" id="KW-1133">Transmembrane helix</keyword>